<evidence type="ECO:0000256" key="12">
    <source>
        <dbReference type="PROSITE-ProRule" id="PRU00023"/>
    </source>
</evidence>
<dbReference type="GO" id="GO:0044218">
    <property type="term" value="C:other organism cell membrane"/>
    <property type="evidence" value="ECO:0007669"/>
    <property type="project" value="UniProtKB-KW"/>
</dbReference>
<dbReference type="InterPro" id="IPR036770">
    <property type="entry name" value="Ankyrin_rpt-contain_sf"/>
</dbReference>
<comment type="subcellular location">
    <subcellularLocation>
        <location evidence="2">Secreted</location>
    </subcellularLocation>
    <subcellularLocation>
        <location evidence="1">Target cell membrane</location>
    </subcellularLocation>
</comment>
<evidence type="ECO:0000256" key="9">
    <source>
        <dbReference type="ARBA" id="ARBA00023028"/>
    </source>
</evidence>
<keyword evidence="4" id="KW-0964">Secreted</keyword>
<dbReference type="InterPro" id="IPR002110">
    <property type="entry name" value="Ankyrin_rpt"/>
</dbReference>
<dbReference type="OrthoDB" id="544350at2759"/>
<evidence type="ECO:0000256" key="7">
    <source>
        <dbReference type="ARBA" id="ARBA00022699"/>
    </source>
</evidence>
<reference evidence="15" key="1">
    <citation type="submission" date="2020-07" db="EMBL/GenBank/DDBJ databases">
        <title>Multicomponent nature underlies the extraordinary mechanical properties of spider dragline silk.</title>
        <authorList>
            <person name="Kono N."/>
            <person name="Nakamura H."/>
            <person name="Mori M."/>
            <person name="Yoshida Y."/>
            <person name="Ohtoshi R."/>
            <person name="Malay A.D."/>
            <person name="Moran D.A.P."/>
            <person name="Tomita M."/>
            <person name="Numata K."/>
            <person name="Arakawa K."/>
        </authorList>
    </citation>
    <scope>NUCLEOTIDE SEQUENCE</scope>
</reference>
<keyword evidence="16" id="KW-1185">Reference proteome</keyword>
<evidence type="ECO:0000313" key="15">
    <source>
        <dbReference type="EMBL" id="GFR18340.1"/>
    </source>
</evidence>
<keyword evidence="11" id="KW-1053">Target membrane</keyword>
<keyword evidence="14" id="KW-0812">Transmembrane</keyword>
<feature type="repeat" description="ANK" evidence="12">
    <location>
        <begin position="108"/>
        <end position="143"/>
    </location>
</feature>
<dbReference type="PROSITE" id="PS50297">
    <property type="entry name" value="ANK_REP_REGION"/>
    <property type="match status" value="3"/>
</dbReference>
<evidence type="ECO:0000256" key="10">
    <source>
        <dbReference type="ARBA" id="ARBA00023043"/>
    </source>
</evidence>
<keyword evidence="14" id="KW-0472">Membrane</keyword>
<keyword evidence="10 12" id="KW-0040">ANK repeat</keyword>
<dbReference type="PROSITE" id="PS50088">
    <property type="entry name" value="ANK_REPEAT"/>
    <property type="match status" value="3"/>
</dbReference>
<keyword evidence="8" id="KW-0677">Repeat</keyword>
<evidence type="ECO:0000256" key="14">
    <source>
        <dbReference type="SAM" id="Phobius"/>
    </source>
</evidence>
<dbReference type="GO" id="GO:0044231">
    <property type="term" value="C:host cell presynaptic membrane"/>
    <property type="evidence" value="ECO:0007669"/>
    <property type="project" value="UniProtKB-KW"/>
</dbReference>
<feature type="compositionally biased region" description="Basic and acidic residues" evidence="13">
    <location>
        <begin position="414"/>
        <end position="429"/>
    </location>
</feature>
<evidence type="ECO:0000256" key="1">
    <source>
        <dbReference type="ARBA" id="ARBA00004175"/>
    </source>
</evidence>
<evidence type="ECO:0000256" key="2">
    <source>
        <dbReference type="ARBA" id="ARBA00004613"/>
    </source>
</evidence>
<keyword evidence="5" id="KW-1052">Target cell membrane</keyword>
<feature type="region of interest" description="Disordered" evidence="13">
    <location>
        <begin position="409"/>
        <end position="462"/>
    </location>
</feature>
<keyword evidence="6" id="KW-0800">Toxin</keyword>
<feature type="repeat" description="ANK" evidence="12">
    <location>
        <begin position="144"/>
        <end position="180"/>
    </location>
</feature>
<dbReference type="EMBL" id="BMAO01017775">
    <property type="protein sequence ID" value="GFR18340.1"/>
    <property type="molecule type" value="Genomic_DNA"/>
</dbReference>
<dbReference type="GO" id="GO:0005576">
    <property type="term" value="C:extracellular region"/>
    <property type="evidence" value="ECO:0007669"/>
    <property type="project" value="UniProtKB-SubCell"/>
</dbReference>
<evidence type="ECO:0000256" key="8">
    <source>
        <dbReference type="ARBA" id="ARBA00022737"/>
    </source>
</evidence>
<evidence type="ECO:0000256" key="11">
    <source>
        <dbReference type="ARBA" id="ARBA00023298"/>
    </source>
</evidence>
<keyword evidence="3" id="KW-0268">Exocytosis</keyword>
<dbReference type="GO" id="GO:0090729">
    <property type="term" value="F:toxin activity"/>
    <property type="evidence" value="ECO:0007669"/>
    <property type="project" value="UniProtKB-KW"/>
</dbReference>
<keyword evidence="9" id="KW-0638">Presynaptic neurotoxin</keyword>
<evidence type="ECO:0000256" key="5">
    <source>
        <dbReference type="ARBA" id="ARBA00022537"/>
    </source>
</evidence>
<organism evidence="15 16">
    <name type="scientific">Trichonephila clavata</name>
    <name type="common">Joro spider</name>
    <name type="synonym">Nephila clavata</name>
    <dbReference type="NCBI Taxonomy" id="2740835"/>
    <lineage>
        <taxon>Eukaryota</taxon>
        <taxon>Metazoa</taxon>
        <taxon>Ecdysozoa</taxon>
        <taxon>Arthropoda</taxon>
        <taxon>Chelicerata</taxon>
        <taxon>Arachnida</taxon>
        <taxon>Araneae</taxon>
        <taxon>Araneomorphae</taxon>
        <taxon>Entelegynae</taxon>
        <taxon>Araneoidea</taxon>
        <taxon>Nephilidae</taxon>
        <taxon>Trichonephila</taxon>
    </lineage>
</organism>
<evidence type="ECO:0000256" key="4">
    <source>
        <dbReference type="ARBA" id="ARBA00022525"/>
    </source>
</evidence>
<dbReference type="PANTHER" id="PTHR24134">
    <property type="entry name" value="ANKYRIN REPEAT-CONTAINING PROTEIN DDB_G0279043"/>
    <property type="match status" value="1"/>
</dbReference>
<feature type="repeat" description="ANK" evidence="12">
    <location>
        <begin position="71"/>
        <end position="106"/>
    </location>
</feature>
<dbReference type="GO" id="GO:0006887">
    <property type="term" value="P:exocytosis"/>
    <property type="evidence" value="ECO:0007669"/>
    <property type="project" value="UniProtKB-KW"/>
</dbReference>
<evidence type="ECO:0008006" key="17">
    <source>
        <dbReference type="Google" id="ProtNLM"/>
    </source>
</evidence>
<evidence type="ECO:0000256" key="6">
    <source>
        <dbReference type="ARBA" id="ARBA00022656"/>
    </source>
</evidence>
<protein>
    <recommendedName>
        <fullName evidence="17">Ankyrin repeat protein</fullName>
    </recommendedName>
</protein>
<evidence type="ECO:0000256" key="13">
    <source>
        <dbReference type="SAM" id="MobiDB-lite"/>
    </source>
</evidence>
<evidence type="ECO:0000256" key="3">
    <source>
        <dbReference type="ARBA" id="ARBA00022483"/>
    </source>
</evidence>
<sequence length="539" mass="60225">MRPLSQYKKFRNIFEKLISDINSDQGSSIEIIDEIKKELKKELPSIYEEWKNSKFDINFKFKLQIPAIKITETTLLHIAIECRAMPCISMVQYLLNKGADPNIQDSPCSSTPLHEAVVAAGDKNQEVVELLLERGADPNIADSCGQTPLHVDHMFYNGGFNVETIKLLLKSGADINKRDNAGNTPLYQLVEKSIGISENSPAYLEEQSLELVKLFVKHGASIYTKNKSYGTPKDFIKSMRSSTLPMHRKLANSIQQFLEEQESSREYHGKLLELLEQTKDLKFLTEMIEGNGVMSVKGIQVCSQAIPQILKISGIEFAVKGTIVEGEIEERFSYGTGWPVVDVEGNPLKYHDLFNRLISFFGTNPAIENLQHPKPKFLGWKVCGHVTYDLEAIKREFWGEHEIYSTPETEKEEDNVTVRHVVQKEPDKKNHGKKKIEDDADSKEKKEEAASEKTVMGHPPINSGVYSQKEPPIFSRKQKIAIAVGIVAALATALVCYSVELPVLAIAIPALIAGVGAYMVSSKLYDISICNGASQQPGL</sequence>
<dbReference type="AlphaFoldDB" id="A0A8X6LQI2"/>
<dbReference type="SMART" id="SM00248">
    <property type="entry name" value="ANK"/>
    <property type="match status" value="4"/>
</dbReference>
<keyword evidence="7" id="KW-0528">Neurotoxin</keyword>
<proteinExistence type="predicted"/>
<dbReference type="Proteomes" id="UP000887116">
    <property type="component" value="Unassembled WGS sequence"/>
</dbReference>
<accession>A0A8X6LQI2</accession>
<dbReference type="Pfam" id="PF12796">
    <property type="entry name" value="Ank_2"/>
    <property type="match status" value="1"/>
</dbReference>
<dbReference type="PANTHER" id="PTHR24134:SF9">
    <property type="entry name" value="ANKYRIN REPEAT AND SOCS BOX PROTEIN 8"/>
    <property type="match status" value="1"/>
</dbReference>
<feature type="transmembrane region" description="Helical" evidence="14">
    <location>
        <begin position="480"/>
        <end position="497"/>
    </location>
</feature>
<comment type="caution">
    <text evidence="15">The sequence shown here is derived from an EMBL/GenBank/DDBJ whole genome shotgun (WGS) entry which is preliminary data.</text>
</comment>
<feature type="transmembrane region" description="Helical" evidence="14">
    <location>
        <begin position="503"/>
        <end position="520"/>
    </location>
</feature>
<gene>
    <name evidence="15" type="primary">TV42_05730</name>
    <name evidence="15" type="ORF">TNCT_13501</name>
</gene>
<dbReference type="Gene3D" id="1.25.40.20">
    <property type="entry name" value="Ankyrin repeat-containing domain"/>
    <property type="match status" value="2"/>
</dbReference>
<dbReference type="Pfam" id="PF00023">
    <property type="entry name" value="Ank"/>
    <property type="match status" value="1"/>
</dbReference>
<feature type="compositionally biased region" description="Basic and acidic residues" evidence="13">
    <location>
        <begin position="442"/>
        <end position="451"/>
    </location>
</feature>
<evidence type="ECO:0000313" key="16">
    <source>
        <dbReference type="Proteomes" id="UP000887116"/>
    </source>
</evidence>
<name>A0A8X6LQI2_TRICU</name>
<keyword evidence="14" id="KW-1133">Transmembrane helix</keyword>
<dbReference type="SUPFAM" id="SSF48403">
    <property type="entry name" value="Ankyrin repeat"/>
    <property type="match status" value="1"/>
</dbReference>